<dbReference type="PANTHER" id="PTHR21646:SF24">
    <property type="entry name" value="UBIQUITIN CARBOXYL-TERMINAL HYDROLASE"/>
    <property type="match status" value="1"/>
</dbReference>
<dbReference type="SUPFAM" id="SSF54001">
    <property type="entry name" value="Cysteine proteinases"/>
    <property type="match status" value="1"/>
</dbReference>
<dbReference type="PROSITE" id="PS00973">
    <property type="entry name" value="USP_2"/>
    <property type="match status" value="1"/>
</dbReference>
<feature type="region of interest" description="Disordered" evidence="8">
    <location>
        <begin position="152"/>
        <end position="180"/>
    </location>
</feature>
<evidence type="ECO:0000256" key="3">
    <source>
        <dbReference type="ARBA" id="ARBA00012759"/>
    </source>
</evidence>
<organism evidence="10 11">
    <name type="scientific">Anaeramoeba flamelloides</name>
    <dbReference type="NCBI Taxonomy" id="1746091"/>
    <lineage>
        <taxon>Eukaryota</taxon>
        <taxon>Metamonada</taxon>
        <taxon>Anaeramoebidae</taxon>
        <taxon>Anaeramoeba</taxon>
    </lineage>
</organism>
<comment type="caution">
    <text evidence="10">The sequence shown here is derived from an EMBL/GenBank/DDBJ whole genome shotgun (WGS) entry which is preliminary data.</text>
</comment>
<keyword evidence="11" id="KW-1185">Reference proteome</keyword>
<evidence type="ECO:0000313" key="10">
    <source>
        <dbReference type="EMBL" id="KAJ6227341.1"/>
    </source>
</evidence>
<dbReference type="InterPro" id="IPR018200">
    <property type="entry name" value="USP_CS"/>
</dbReference>
<dbReference type="InterPro" id="IPR038765">
    <property type="entry name" value="Papain-like_cys_pep_sf"/>
</dbReference>
<evidence type="ECO:0000256" key="7">
    <source>
        <dbReference type="ARBA" id="ARBA00022807"/>
    </source>
</evidence>
<keyword evidence="4" id="KW-0645">Protease</keyword>
<keyword evidence="7" id="KW-0788">Thiol protease</keyword>
<dbReference type="InterPro" id="IPR001394">
    <property type="entry name" value="Peptidase_C19_UCH"/>
</dbReference>
<dbReference type="InterPro" id="IPR028889">
    <property type="entry name" value="USP"/>
</dbReference>
<feature type="compositionally biased region" description="Low complexity" evidence="8">
    <location>
        <begin position="214"/>
        <end position="227"/>
    </location>
</feature>
<evidence type="ECO:0000256" key="4">
    <source>
        <dbReference type="ARBA" id="ARBA00022670"/>
    </source>
</evidence>
<dbReference type="GO" id="GO:0016787">
    <property type="term" value="F:hydrolase activity"/>
    <property type="evidence" value="ECO:0007669"/>
    <property type="project" value="UniProtKB-KW"/>
</dbReference>
<name>A0ABQ8X4J3_9EUKA</name>
<evidence type="ECO:0000256" key="6">
    <source>
        <dbReference type="ARBA" id="ARBA00022801"/>
    </source>
</evidence>
<accession>A0ABQ8X4J3</accession>
<comment type="similarity">
    <text evidence="2">Belongs to the peptidase C19 family.</text>
</comment>
<dbReference type="EMBL" id="JAOAOG010000336">
    <property type="protein sequence ID" value="KAJ6227341.1"/>
    <property type="molecule type" value="Genomic_DNA"/>
</dbReference>
<feature type="compositionally biased region" description="Basic and acidic residues" evidence="8">
    <location>
        <begin position="152"/>
        <end position="170"/>
    </location>
</feature>
<comment type="catalytic activity">
    <reaction evidence="1">
        <text>Thiol-dependent hydrolysis of ester, thioester, amide, peptide and isopeptide bonds formed by the C-terminal Gly of ubiquitin (a 76-residue protein attached to proteins as an intracellular targeting signal).</text>
        <dbReference type="EC" id="3.4.19.12"/>
    </reaction>
</comment>
<dbReference type="PROSITE" id="PS50235">
    <property type="entry name" value="USP_3"/>
    <property type="match status" value="1"/>
</dbReference>
<proteinExistence type="inferred from homology"/>
<reference evidence="10" key="1">
    <citation type="submission" date="2022-08" db="EMBL/GenBank/DDBJ databases">
        <title>Novel sulfate-reducing endosymbionts in the free-living metamonad Anaeramoeba.</title>
        <authorList>
            <person name="Jerlstrom-Hultqvist J."/>
            <person name="Cepicka I."/>
            <person name="Gallot-Lavallee L."/>
            <person name="Salas-Leiva D."/>
            <person name="Curtis B.A."/>
            <person name="Zahonova K."/>
            <person name="Pipaliya S."/>
            <person name="Dacks J."/>
            <person name="Roger A.J."/>
        </authorList>
    </citation>
    <scope>NUCLEOTIDE SEQUENCE</scope>
    <source>
        <strain evidence="10">Schooner1</strain>
    </source>
</reference>
<keyword evidence="6 10" id="KW-0378">Hydrolase</keyword>
<dbReference type="InterPro" id="IPR050185">
    <property type="entry name" value="Ub_carboxyl-term_hydrolase"/>
</dbReference>
<dbReference type="PANTHER" id="PTHR21646">
    <property type="entry name" value="UBIQUITIN CARBOXYL-TERMINAL HYDROLASE"/>
    <property type="match status" value="1"/>
</dbReference>
<evidence type="ECO:0000256" key="2">
    <source>
        <dbReference type="ARBA" id="ARBA00009085"/>
    </source>
</evidence>
<gene>
    <name evidence="10" type="ORF">M0813_09922</name>
</gene>
<keyword evidence="5" id="KW-0833">Ubl conjugation pathway</keyword>
<dbReference type="Gene3D" id="3.90.70.10">
    <property type="entry name" value="Cysteine proteinases"/>
    <property type="match status" value="1"/>
</dbReference>
<dbReference type="Proteomes" id="UP001150062">
    <property type="component" value="Unassembled WGS sequence"/>
</dbReference>
<evidence type="ECO:0000313" key="11">
    <source>
        <dbReference type="Proteomes" id="UP001150062"/>
    </source>
</evidence>
<protein>
    <recommendedName>
        <fullName evidence="3">ubiquitinyl hydrolase 1</fullName>
        <ecNumber evidence="3">3.4.19.12</ecNumber>
    </recommendedName>
</protein>
<feature type="region of interest" description="Disordered" evidence="8">
    <location>
        <begin position="213"/>
        <end position="235"/>
    </location>
</feature>
<evidence type="ECO:0000256" key="8">
    <source>
        <dbReference type="SAM" id="MobiDB-lite"/>
    </source>
</evidence>
<evidence type="ECO:0000259" key="9">
    <source>
        <dbReference type="PROSITE" id="PS50235"/>
    </source>
</evidence>
<dbReference type="EC" id="3.4.19.12" evidence="3"/>
<sequence length="560" mass="65685">MANFTPNKFPTLFFKTYTTSIIQSISPQTRSKNLITSKIETANSPFYNNNPLKTVVNSDHGLPIFQRLNKNILGKRYSNPFDFTQIEDFNNRQLNRNFSTSKNKKKIKKKLPQNKIGHVGFKNLDGVSCYKNASLQCLLKTPLIFLKNKKENEKETQMEKEKEKEKEKQNKNKNNQNRINSQTRFQNNQFFQPDTFLNFPFFQNDRNLFLQSLSNNNENSNSNNSENGDYNDPNRNKKEIIKIKKQLKKQYLVSGWLQLVDQYQNANNFESIDHNVLKKALRKLCPEFLKRIQQDAHEFLTFFLDTIFEETKDRNGHCFVSDIFSGELTASLQCSNCTETTLQKELVHNLSIPLPAVHNKKIKNFHKPQSVNLRNNKRINPKLKDKVNLEDCINLFFEKNILQDNDSVWCSKCKKKTKHFHQYQLTKLPNILIIHLLRFDYQLNKNSVTCKFPITEPLDLSNLIPHCKFNSNSTKNINNNENNNNNKKNSNENENFLYDLIGVIHHSGTTRAGHYTASTLDQKNNTFYYFNDSRVRKITDNSKILKNAYILFYQKKKLTL</sequence>
<evidence type="ECO:0000256" key="5">
    <source>
        <dbReference type="ARBA" id="ARBA00022786"/>
    </source>
</evidence>
<dbReference type="Pfam" id="PF00443">
    <property type="entry name" value="UCH"/>
    <property type="match status" value="1"/>
</dbReference>
<feature type="domain" description="USP" evidence="9">
    <location>
        <begin position="119"/>
        <end position="556"/>
    </location>
</feature>
<evidence type="ECO:0000256" key="1">
    <source>
        <dbReference type="ARBA" id="ARBA00000707"/>
    </source>
</evidence>